<dbReference type="EMBL" id="JARBWL010000002">
    <property type="protein sequence ID" value="MDI2595253.1"/>
    <property type="molecule type" value="Genomic_DNA"/>
</dbReference>
<dbReference type="InterPro" id="IPR050176">
    <property type="entry name" value="LTTR"/>
</dbReference>
<dbReference type="RefSeq" id="WP_282317265.1">
    <property type="nucleotide sequence ID" value="NZ_JARBWL010000002.1"/>
</dbReference>
<protein>
    <submittedName>
        <fullName evidence="6">HTH-type transcriptional regulator ArgP</fullName>
    </submittedName>
</protein>
<proteinExistence type="inferred from homology"/>
<evidence type="ECO:0000256" key="3">
    <source>
        <dbReference type="ARBA" id="ARBA00023125"/>
    </source>
</evidence>
<dbReference type="InterPro" id="IPR017685">
    <property type="entry name" value="ArgP"/>
</dbReference>
<dbReference type="NCBIfam" id="NF009888">
    <property type="entry name" value="PRK13348.1"/>
    <property type="match status" value="1"/>
</dbReference>
<name>A0ABT6QWG8_9PSED</name>
<comment type="similarity">
    <text evidence="1">Belongs to the LysR transcriptional regulatory family.</text>
</comment>
<dbReference type="InterPro" id="IPR000847">
    <property type="entry name" value="LysR_HTH_N"/>
</dbReference>
<keyword evidence="4" id="KW-0804">Transcription</keyword>
<accession>A0ABT6QWG8</accession>
<dbReference type="InterPro" id="IPR036390">
    <property type="entry name" value="WH_DNA-bd_sf"/>
</dbReference>
<dbReference type="NCBIfam" id="NF002964">
    <property type="entry name" value="PRK03635.1"/>
    <property type="match status" value="1"/>
</dbReference>
<gene>
    <name evidence="6" type="primary">argP</name>
    <name evidence="6" type="ORF">POF45_28090</name>
</gene>
<dbReference type="SUPFAM" id="SSF53850">
    <property type="entry name" value="Periplasmic binding protein-like II"/>
    <property type="match status" value="1"/>
</dbReference>
<evidence type="ECO:0000313" key="7">
    <source>
        <dbReference type="Proteomes" id="UP001159100"/>
    </source>
</evidence>
<sequence length="314" mass="35085">MRTATMQLDAKQMQAFLAIVESGSFEKAAERLSITPSAVSQRIHALEARLGNSMVVRGRPCEPTQAGRKLMLYLRRATVLEEELLNELSADEKAHLRVVIAVNGDTLATWFFPALAEMFVSENILLDLMVDDQDHTYTLLESGQVIGCIGTRSQPMRGCFAEPLGSVRYQLVASPAFQARWFPKGLTRDAARKAPVFAYSRKDTLQSDFMQSRFGLHADAYPIHYLSLPEARLKAIRRGLGYGMVPHMQVSDLLKSRDLVDVAPGEFTDVALYWHAWALQSPRMEALSERAVHAARRSLSAKAPVRRSTAPKQR</sequence>
<dbReference type="InterPro" id="IPR036388">
    <property type="entry name" value="WH-like_DNA-bd_sf"/>
</dbReference>
<dbReference type="Gene3D" id="1.10.10.10">
    <property type="entry name" value="Winged helix-like DNA-binding domain superfamily/Winged helix DNA-binding domain"/>
    <property type="match status" value="1"/>
</dbReference>
<dbReference type="PANTHER" id="PTHR30579">
    <property type="entry name" value="TRANSCRIPTIONAL REGULATOR"/>
    <property type="match status" value="1"/>
</dbReference>
<dbReference type="PROSITE" id="PS50931">
    <property type="entry name" value="HTH_LYSR"/>
    <property type="match status" value="1"/>
</dbReference>
<keyword evidence="7" id="KW-1185">Reference proteome</keyword>
<keyword evidence="3" id="KW-0238">DNA-binding</keyword>
<dbReference type="SUPFAM" id="SSF46785">
    <property type="entry name" value="Winged helix' DNA-binding domain"/>
    <property type="match status" value="1"/>
</dbReference>
<comment type="caution">
    <text evidence="6">The sequence shown here is derived from an EMBL/GenBank/DDBJ whole genome shotgun (WGS) entry which is preliminary data.</text>
</comment>
<dbReference type="Pfam" id="PF00126">
    <property type="entry name" value="HTH_1"/>
    <property type="match status" value="1"/>
</dbReference>
<evidence type="ECO:0000313" key="6">
    <source>
        <dbReference type="EMBL" id="MDI2595253.1"/>
    </source>
</evidence>
<organism evidence="6 7">
    <name type="scientific">Pseudomonas fungipugnans</name>
    <dbReference type="NCBI Taxonomy" id="3024217"/>
    <lineage>
        <taxon>Bacteria</taxon>
        <taxon>Pseudomonadati</taxon>
        <taxon>Pseudomonadota</taxon>
        <taxon>Gammaproteobacteria</taxon>
        <taxon>Pseudomonadales</taxon>
        <taxon>Pseudomonadaceae</taxon>
        <taxon>Pseudomonas</taxon>
    </lineage>
</organism>
<dbReference type="PANTHER" id="PTHR30579:SF2">
    <property type="entry name" value="HTH-TYPE TRANSCRIPTIONAL REGULATOR ARGP"/>
    <property type="match status" value="1"/>
</dbReference>
<dbReference type="Gene3D" id="3.40.190.290">
    <property type="match status" value="1"/>
</dbReference>
<keyword evidence="2" id="KW-0805">Transcription regulation</keyword>
<feature type="domain" description="HTH lysR-type" evidence="5">
    <location>
        <begin position="8"/>
        <end position="64"/>
    </location>
</feature>
<evidence type="ECO:0000256" key="2">
    <source>
        <dbReference type="ARBA" id="ARBA00023015"/>
    </source>
</evidence>
<dbReference type="Proteomes" id="UP001159100">
    <property type="component" value="Unassembled WGS sequence"/>
</dbReference>
<evidence type="ECO:0000256" key="1">
    <source>
        <dbReference type="ARBA" id="ARBA00009437"/>
    </source>
</evidence>
<dbReference type="NCBIfam" id="TIGR03298">
    <property type="entry name" value="argP"/>
    <property type="match status" value="1"/>
</dbReference>
<evidence type="ECO:0000256" key="4">
    <source>
        <dbReference type="ARBA" id="ARBA00023163"/>
    </source>
</evidence>
<dbReference type="InterPro" id="IPR005119">
    <property type="entry name" value="LysR_subst-bd"/>
</dbReference>
<evidence type="ECO:0000259" key="5">
    <source>
        <dbReference type="PROSITE" id="PS50931"/>
    </source>
</evidence>
<reference evidence="6 7" key="1">
    <citation type="submission" date="2023-02" db="EMBL/GenBank/DDBJ databases">
        <title>Pseudomonas chrutzelriedensis sp. nov., a potently antifungal strain isolated from moss.</title>
        <authorList>
            <person name="Schnyder A."/>
            <person name="Kalawong R."/>
            <person name="Eberl L."/>
            <person name="Agnoli K."/>
        </authorList>
    </citation>
    <scope>NUCLEOTIDE SEQUENCE [LARGE SCALE GENOMIC DNA]</scope>
    <source>
        <strain evidence="6 7">681</strain>
    </source>
</reference>
<dbReference type="Pfam" id="PF03466">
    <property type="entry name" value="LysR_substrate"/>
    <property type="match status" value="1"/>
</dbReference>